<dbReference type="OrthoDB" id="9809173at2"/>
<dbReference type="GO" id="GO:0055085">
    <property type="term" value="P:transmembrane transport"/>
    <property type="evidence" value="ECO:0007669"/>
    <property type="project" value="InterPro"/>
</dbReference>
<sequence>MDTLIVEEREIKKKKPPKRSSRLKSKKLNDCLWGYLLILPLLLGLGIFYIIPFFQNLYYSFTDLGSFGKYSWIGLENYKKLISDPTIPRALLNTFKFTIVSVPISICLAIVISTLLNLKIKGISFYRLLFFLPAVTMPAAIATMWKWLYNGQYGLINHVLAKLGLEGHAWIAEPKYAMTALIIVGIWSSLGMKIIYFLAGLQGIPKSYYEAATIDGAGPIRQFFSITLPLLAPTIFFVSITSLIGALQMFDIIFMMISKTSMAIDSTMSIVYLFYKNAFEYLDKGYASAISIVLFVIILIITAFQLKLQKKFVD</sequence>
<dbReference type="CDD" id="cd06261">
    <property type="entry name" value="TM_PBP2"/>
    <property type="match status" value="1"/>
</dbReference>
<proteinExistence type="inferred from homology"/>
<dbReference type="EMBL" id="AYSO01000015">
    <property type="protein sequence ID" value="KIE47252.1"/>
    <property type="molecule type" value="Genomic_DNA"/>
</dbReference>
<dbReference type="GO" id="GO:0005886">
    <property type="term" value="C:plasma membrane"/>
    <property type="evidence" value="ECO:0007669"/>
    <property type="project" value="UniProtKB-SubCell"/>
</dbReference>
<comment type="similarity">
    <text evidence="7">Belongs to the binding-protein-dependent transport system permease family.</text>
</comment>
<dbReference type="STRING" id="29341.RSJ17_13805"/>
<keyword evidence="6 7" id="KW-0472">Membrane</keyword>
<keyword evidence="3" id="KW-1003">Cell membrane</keyword>
<dbReference type="PROSITE" id="PS50928">
    <property type="entry name" value="ABC_TM1"/>
    <property type="match status" value="1"/>
</dbReference>
<dbReference type="InterPro" id="IPR035906">
    <property type="entry name" value="MetI-like_sf"/>
</dbReference>
<name>A0A0C1R1I1_9CLOT</name>
<feature type="transmembrane region" description="Helical" evidence="7">
    <location>
        <begin position="252"/>
        <end position="274"/>
    </location>
</feature>
<evidence type="ECO:0000256" key="3">
    <source>
        <dbReference type="ARBA" id="ARBA00022475"/>
    </source>
</evidence>
<gene>
    <name evidence="9" type="ORF">U732_1281</name>
</gene>
<keyword evidence="10" id="KW-1185">Reference proteome</keyword>
<feature type="transmembrane region" description="Helical" evidence="7">
    <location>
        <begin position="128"/>
        <end position="148"/>
    </location>
</feature>
<dbReference type="RefSeq" id="WP_039632165.1">
    <property type="nucleotide sequence ID" value="NZ_AYSO01000015.1"/>
</dbReference>
<evidence type="ECO:0000313" key="9">
    <source>
        <dbReference type="EMBL" id="KIE47252.1"/>
    </source>
</evidence>
<keyword evidence="5 7" id="KW-1133">Transmembrane helix</keyword>
<evidence type="ECO:0000256" key="6">
    <source>
        <dbReference type="ARBA" id="ARBA00023136"/>
    </source>
</evidence>
<dbReference type="Pfam" id="PF00528">
    <property type="entry name" value="BPD_transp_1"/>
    <property type="match status" value="1"/>
</dbReference>
<organism evidence="9 10">
    <name type="scientific">Clostridium argentinense CDC 2741</name>
    <dbReference type="NCBI Taxonomy" id="1418104"/>
    <lineage>
        <taxon>Bacteria</taxon>
        <taxon>Bacillati</taxon>
        <taxon>Bacillota</taxon>
        <taxon>Clostridia</taxon>
        <taxon>Eubacteriales</taxon>
        <taxon>Clostridiaceae</taxon>
        <taxon>Clostridium</taxon>
    </lineage>
</organism>
<accession>A0A0C1R1I1</accession>
<dbReference type="PANTHER" id="PTHR30193:SF37">
    <property type="entry name" value="INNER MEMBRANE ABC TRANSPORTER PERMEASE PROTEIN YCJO"/>
    <property type="match status" value="1"/>
</dbReference>
<evidence type="ECO:0000256" key="2">
    <source>
        <dbReference type="ARBA" id="ARBA00022448"/>
    </source>
</evidence>
<feature type="transmembrane region" description="Helical" evidence="7">
    <location>
        <begin position="32"/>
        <end position="54"/>
    </location>
</feature>
<dbReference type="PANTHER" id="PTHR30193">
    <property type="entry name" value="ABC TRANSPORTER PERMEASE PROTEIN"/>
    <property type="match status" value="1"/>
</dbReference>
<protein>
    <submittedName>
        <fullName evidence="9">Binding--dependent transport system inner membrane component family protein</fullName>
    </submittedName>
</protein>
<feature type="transmembrane region" description="Helical" evidence="7">
    <location>
        <begin position="223"/>
        <end position="246"/>
    </location>
</feature>
<dbReference type="SUPFAM" id="SSF161098">
    <property type="entry name" value="MetI-like"/>
    <property type="match status" value="1"/>
</dbReference>
<feature type="domain" description="ABC transmembrane type-1" evidence="8">
    <location>
        <begin position="91"/>
        <end position="305"/>
    </location>
</feature>
<dbReference type="Proteomes" id="UP000031366">
    <property type="component" value="Unassembled WGS sequence"/>
</dbReference>
<feature type="transmembrane region" description="Helical" evidence="7">
    <location>
        <begin position="97"/>
        <end position="116"/>
    </location>
</feature>
<comment type="caution">
    <text evidence="9">The sequence shown here is derived from an EMBL/GenBank/DDBJ whole genome shotgun (WGS) entry which is preliminary data.</text>
</comment>
<dbReference type="InterPro" id="IPR051393">
    <property type="entry name" value="ABC_transporter_permease"/>
</dbReference>
<evidence type="ECO:0000313" key="10">
    <source>
        <dbReference type="Proteomes" id="UP000031366"/>
    </source>
</evidence>
<keyword evidence="4 7" id="KW-0812">Transmembrane</keyword>
<evidence type="ECO:0000256" key="7">
    <source>
        <dbReference type="RuleBase" id="RU363032"/>
    </source>
</evidence>
<feature type="transmembrane region" description="Helical" evidence="7">
    <location>
        <begin position="286"/>
        <end position="306"/>
    </location>
</feature>
<comment type="subcellular location">
    <subcellularLocation>
        <location evidence="1 7">Cell membrane</location>
        <topology evidence="1 7">Multi-pass membrane protein</topology>
    </subcellularLocation>
</comment>
<evidence type="ECO:0000256" key="1">
    <source>
        <dbReference type="ARBA" id="ARBA00004651"/>
    </source>
</evidence>
<evidence type="ECO:0000256" key="5">
    <source>
        <dbReference type="ARBA" id="ARBA00022989"/>
    </source>
</evidence>
<dbReference type="Gene3D" id="1.10.3720.10">
    <property type="entry name" value="MetI-like"/>
    <property type="match status" value="1"/>
</dbReference>
<feature type="transmembrane region" description="Helical" evidence="7">
    <location>
        <begin position="176"/>
        <end position="199"/>
    </location>
</feature>
<dbReference type="AlphaFoldDB" id="A0A0C1R1I1"/>
<evidence type="ECO:0000259" key="8">
    <source>
        <dbReference type="PROSITE" id="PS50928"/>
    </source>
</evidence>
<keyword evidence="2 7" id="KW-0813">Transport</keyword>
<evidence type="ECO:0000256" key="4">
    <source>
        <dbReference type="ARBA" id="ARBA00022692"/>
    </source>
</evidence>
<reference evidence="9 10" key="1">
    <citation type="journal article" date="2015" name="Infect. Genet. Evol.">
        <title>Genomic sequences of six botulinum neurotoxin-producing strains representing three clostridial species illustrate the mobility and diversity of botulinum neurotoxin genes.</title>
        <authorList>
            <person name="Smith T.J."/>
            <person name="Hill K.K."/>
            <person name="Xie G."/>
            <person name="Foley B.T."/>
            <person name="Williamson C.H."/>
            <person name="Foster J.T."/>
            <person name="Johnson S.L."/>
            <person name="Chertkov O."/>
            <person name="Teshima H."/>
            <person name="Gibbons H.S."/>
            <person name="Johnsky L.A."/>
            <person name="Karavis M.A."/>
            <person name="Smith L.A."/>
        </authorList>
    </citation>
    <scope>NUCLEOTIDE SEQUENCE [LARGE SCALE GENOMIC DNA]</scope>
    <source>
        <strain evidence="9 10">CDC 2741</strain>
    </source>
</reference>
<dbReference type="InterPro" id="IPR000515">
    <property type="entry name" value="MetI-like"/>
</dbReference>